<dbReference type="EMBL" id="FWXJ01000006">
    <property type="protein sequence ID" value="SMC50212.1"/>
    <property type="molecule type" value="Genomic_DNA"/>
</dbReference>
<proteinExistence type="predicted"/>
<dbReference type="AlphaFoldDB" id="A0A1W1ZPS2"/>
<protein>
    <submittedName>
        <fullName evidence="1">Cell division protein ZapA</fullName>
    </submittedName>
</protein>
<sequence length="118" mass="12860">MSNDSVRIEVEIASQRMILATTPQDEAKLRSASQMVNEQIGLITSGGNRSIERAAIMTALKLAGQVQELQEQLSRTVDPEIDSIVLQQLTSQISAIEQEVNIALEYLSLPGSPRSIVP</sequence>
<name>A0A1W1ZPS2_9BURK</name>
<organism evidence="1 2">
    <name type="scientific">Polynucleobacter kasalickyi</name>
    <dbReference type="NCBI Taxonomy" id="1938817"/>
    <lineage>
        <taxon>Bacteria</taxon>
        <taxon>Pseudomonadati</taxon>
        <taxon>Pseudomonadota</taxon>
        <taxon>Betaproteobacteria</taxon>
        <taxon>Burkholderiales</taxon>
        <taxon>Burkholderiaceae</taxon>
        <taxon>Polynucleobacter</taxon>
    </lineage>
</organism>
<keyword evidence="2" id="KW-1185">Reference proteome</keyword>
<dbReference type="InterPro" id="IPR007838">
    <property type="entry name" value="Cell_div_ZapA-like"/>
</dbReference>
<keyword evidence="1" id="KW-0131">Cell cycle</keyword>
<dbReference type="Pfam" id="PF05164">
    <property type="entry name" value="ZapA"/>
    <property type="match status" value="1"/>
</dbReference>
<dbReference type="STRING" id="1938817.SAMN06296008_10651"/>
<gene>
    <name evidence="1" type="ORF">SAMN06296008_10651</name>
</gene>
<dbReference type="Proteomes" id="UP000192708">
    <property type="component" value="Unassembled WGS sequence"/>
</dbReference>
<dbReference type="InterPro" id="IPR036192">
    <property type="entry name" value="Cell_div_ZapA-like_sf"/>
</dbReference>
<reference evidence="1 2" key="1">
    <citation type="submission" date="2017-04" db="EMBL/GenBank/DDBJ databases">
        <authorList>
            <person name="Afonso C.L."/>
            <person name="Miller P.J."/>
            <person name="Scott M.A."/>
            <person name="Spackman E."/>
            <person name="Goraichik I."/>
            <person name="Dimitrov K.M."/>
            <person name="Suarez D.L."/>
            <person name="Swayne D.E."/>
        </authorList>
    </citation>
    <scope>NUCLEOTIDE SEQUENCE [LARGE SCALE GENOMIC DNA]</scope>
    <source>
        <strain evidence="1 2">VK13</strain>
    </source>
</reference>
<accession>A0A1W1ZPS2</accession>
<evidence type="ECO:0000313" key="2">
    <source>
        <dbReference type="Proteomes" id="UP000192708"/>
    </source>
</evidence>
<keyword evidence="1" id="KW-0132">Cell division</keyword>
<dbReference type="SUPFAM" id="SSF102829">
    <property type="entry name" value="Cell division protein ZapA-like"/>
    <property type="match status" value="1"/>
</dbReference>
<dbReference type="GO" id="GO:0051301">
    <property type="term" value="P:cell division"/>
    <property type="evidence" value="ECO:0007669"/>
    <property type="project" value="UniProtKB-KW"/>
</dbReference>
<evidence type="ECO:0000313" key="1">
    <source>
        <dbReference type="EMBL" id="SMC50212.1"/>
    </source>
</evidence>